<proteinExistence type="predicted"/>
<accession>A0ABR2L7F4</accession>
<keyword evidence="4" id="KW-1185">Reference proteome</keyword>
<comment type="caution">
    <text evidence="3">The sequence shown here is derived from an EMBL/GenBank/DDBJ whole genome shotgun (WGS) entry which is preliminary data.</text>
</comment>
<keyword evidence="2" id="KW-0472">Membrane</keyword>
<organism evidence="3 4">
    <name type="scientific">Tritrichomonas musculus</name>
    <dbReference type="NCBI Taxonomy" id="1915356"/>
    <lineage>
        <taxon>Eukaryota</taxon>
        <taxon>Metamonada</taxon>
        <taxon>Parabasalia</taxon>
        <taxon>Tritrichomonadida</taxon>
        <taxon>Tritrichomonadidae</taxon>
        <taxon>Tritrichomonas</taxon>
    </lineage>
</organism>
<evidence type="ECO:0000256" key="2">
    <source>
        <dbReference type="SAM" id="Phobius"/>
    </source>
</evidence>
<name>A0ABR2L7F4_9EUKA</name>
<keyword evidence="2" id="KW-0812">Transmembrane</keyword>
<feature type="transmembrane region" description="Helical" evidence="2">
    <location>
        <begin position="1537"/>
        <end position="1557"/>
    </location>
</feature>
<evidence type="ECO:0000313" key="4">
    <source>
        <dbReference type="Proteomes" id="UP001470230"/>
    </source>
</evidence>
<evidence type="ECO:0000313" key="3">
    <source>
        <dbReference type="EMBL" id="KAK8899258.1"/>
    </source>
</evidence>
<reference evidence="3 4" key="1">
    <citation type="submission" date="2024-04" db="EMBL/GenBank/DDBJ databases">
        <title>Tritrichomonas musculus Genome.</title>
        <authorList>
            <person name="Alves-Ferreira E."/>
            <person name="Grigg M."/>
            <person name="Lorenzi H."/>
            <person name="Galac M."/>
        </authorList>
    </citation>
    <scope>NUCLEOTIDE SEQUENCE [LARGE SCALE GENOMIC DNA]</scope>
    <source>
        <strain evidence="3 4">EAF2021</strain>
    </source>
</reference>
<keyword evidence="2" id="KW-1133">Transmembrane helix</keyword>
<protein>
    <recommendedName>
        <fullName evidence="5">Spatacsin C-terminal domain-containing protein</fullName>
    </recommendedName>
</protein>
<evidence type="ECO:0000256" key="1">
    <source>
        <dbReference type="SAM" id="MobiDB-lite"/>
    </source>
</evidence>
<gene>
    <name evidence="3" type="ORF">M9Y10_001569</name>
</gene>
<feature type="region of interest" description="Disordered" evidence="1">
    <location>
        <begin position="1288"/>
        <end position="1309"/>
    </location>
</feature>
<dbReference type="Proteomes" id="UP001470230">
    <property type="component" value="Unassembled WGS sequence"/>
</dbReference>
<sequence length="1685" mass="195294">MNHDALTEEELELIMLRQILIGNISSIKLILQSINEERRKEILKSLVTYQAPSIYAPTKFAPSPLNIKWIASRLLLLEGCKDFPSVNYQGLALIDFSNMIDAATQFFKFSLSRVENRPPDESKIISFAESFLQFYNKRLSLSECLLTSYTDYFIQVPLSKLFRNFQFRCFLLINNLDKIDLNTLDANFSNCNDYPPFRDLFQIYNGYQKEDFFPTFQEMIIKDKLFPNTIGTDPEKIIRSLIDTSLLKKNHFVEVLRDYSYSLFKEGKIDESIEKARLIRGIEPWIFISHHYSSIKEISPSSLPISVDDTINFFTNMSYELFENSENSIAADFLNRLQNDNSFFNMIRQNTGQTINGSFLLDHSIPFFLILFLKHEDPLPFKDLNETRMFVANDKDRLIDADFVWSYFAEVVAINALTKPDEAEDMIAQTGWYLSQINDTKVHHDVLIDIFSILFLQQEIETENHEKRLKYVCYQSVAEIILTMILGVSDDPVLMQQAQSGHILIQFARSISSGIDFEDLIFPKEQKLLKAFQNEDWLIADHIAALNVRLSDMNILYKTVNEYLKKSKFHDLLNEKVNSFVSFHFDPSKSKSKFASVEIGLSFPDQTEALKAATEIKAISGEISELINKRYKKVSKENGTENNYNNVLKAVKTLNSTDFTVIKKNFSDLNSSNWTSSRLSNEKTTNCDHLYLLKTFLFYLDSLIGVVLNEEKLVKNVSEVLKEEPSLFVNKLFNKGSIAASEKVSKVIKRDLMLMLASENSASEEVINQVMNENLPIALTLALSKEDGMNSNPIQDKNSIAYKLANLALKSNENRRDEIDIVLGKQRNDFLNDETKLNELKEIFESQLLEDNFDIEKITNISYCLTESQFSNTVLQYININNDYLIKIIEIVNSCASVSPLLYDSAMFLKFYLDSKIRIYPFESLFVHLLDNKKFKEASKFCSLLGDKIENRVEHLINAYSSQPASKYEILNISPSNKAEIESRAASNMTKEEYSREEDGIDDDCYFDDLSVIKEKLIDNPQIDLDGEIYKAVLYDSENGIFNFCNTFRKAIHLLKNTDSIIDLSLSTFEREISKIHINSNQKEDDAWQILNKIYSIFERKVISRIHSKSDPVTQFMQKILIMRSIVDHSPYHLFECEYKFTNFGNDLSFIFPKIDLITSLHSYQTAFDISKSDFEYDPYILDCCKLGITDFQLPCKIEPSRYKNEEVEKDDSQFYRCGRSLYEDIAILLSRENQFFEPLLISSFISQFPPTEEMLEMNLKKQVQIQSTHKNSKDTEKVQRTVNKSSSISFGLDDPQPTENERVTKLPSGSNSLPSLLLSVNLSNDHFFKRIDVISNQGSSTMFEIEPLRKVSDFFRENAPIDLIVSFFTFKGDLTSAIKLLNESEKQYDKKCQQELFKSCFFEKVISRGDDVKISLKNVMTIDKELLMSVLPDSGPYLRFEIFSFMKEWHQAFKAAIDLFCIPQNDQNAAKVRALNLLTWMENCLEKITEESEEKELSKIQVSLQREVCLFAINNNIDCNFSETNLFKNDNQKESVVIFLLTHFNIKLAIAILRFFMLNRFRIGERFCDIFINEDPKNATLFFKKFQKEIDIYMFREIFYSICLRMKHVLEVDPQTIHSYISVVEDKDFKRKLLYQFGYLDEATEHAFSEGDIEMVAMIANDAYLLQKWSLLSKCLKYIEKNSK</sequence>
<dbReference type="EMBL" id="JAPFFF010000001">
    <property type="protein sequence ID" value="KAK8899258.1"/>
    <property type="molecule type" value="Genomic_DNA"/>
</dbReference>
<evidence type="ECO:0008006" key="5">
    <source>
        <dbReference type="Google" id="ProtNLM"/>
    </source>
</evidence>